<evidence type="ECO:0000256" key="18">
    <source>
        <dbReference type="ARBA" id="ARBA00049504"/>
    </source>
</evidence>
<feature type="transmembrane region" description="Helical" evidence="19">
    <location>
        <begin position="208"/>
        <end position="230"/>
    </location>
</feature>
<feature type="transmembrane region" description="Helical" evidence="19">
    <location>
        <begin position="103"/>
        <end position="124"/>
    </location>
</feature>
<evidence type="ECO:0000256" key="13">
    <source>
        <dbReference type="ARBA" id="ARBA00023136"/>
    </source>
</evidence>
<dbReference type="GO" id="GO:0009236">
    <property type="term" value="P:cobalamin biosynthetic process"/>
    <property type="evidence" value="ECO:0007669"/>
    <property type="project" value="UniProtKB-UniRule"/>
</dbReference>
<sequence length="322" mass="31632">MSGKAGPSEGASLDGDRAAHGNGIAEGIGTAISWLTIVPMRGAKVFDRITGRRALTAAPVAGLVPGLAAVIVAVIVAGGAHLLSDGRGPTTSAATAISTAADAGVSPATAPLLAALIGVLIVCASELATRAMHIDGLADVADALGSYRDPAGAREVLRSPDVGPMGSAAVTLALVGQAAAMAVLAHGFTTTLFPTEAAAPSEGGTPGIVTAALALALPFVIARAAATTACHRSFPPMSPTGFGGLVGATQPSWAVVAWWLPLTVAAWFLAGAAGILACLAVVLFTVLFARKLVTRLGGINGDGLGAIVQLSTLISAVFLALG</sequence>
<evidence type="ECO:0000256" key="15">
    <source>
        <dbReference type="ARBA" id="ARBA00032605"/>
    </source>
</evidence>
<keyword evidence="7 19" id="KW-1003">Cell membrane</keyword>
<evidence type="ECO:0000256" key="6">
    <source>
        <dbReference type="ARBA" id="ARBA00015850"/>
    </source>
</evidence>
<evidence type="ECO:0000256" key="19">
    <source>
        <dbReference type="HAMAP-Rule" id="MF_00719"/>
    </source>
</evidence>
<dbReference type="STRING" id="1725.WU86_01725"/>
<evidence type="ECO:0000256" key="14">
    <source>
        <dbReference type="ARBA" id="ARBA00025228"/>
    </source>
</evidence>
<dbReference type="AlphaFoldDB" id="A0A2N6SWG5"/>
<feature type="transmembrane region" description="Helical" evidence="19">
    <location>
        <begin position="301"/>
        <end position="321"/>
    </location>
</feature>
<dbReference type="GO" id="GO:0051073">
    <property type="term" value="F:adenosylcobinamide-GDP ribazoletransferase activity"/>
    <property type="evidence" value="ECO:0007669"/>
    <property type="project" value="UniProtKB-UniRule"/>
</dbReference>
<gene>
    <name evidence="19" type="primary">cobS</name>
    <name evidence="20" type="ORF">CJ204_11290</name>
</gene>
<organism evidence="20 21">
    <name type="scientific">Corynebacterium xerosis</name>
    <dbReference type="NCBI Taxonomy" id="1725"/>
    <lineage>
        <taxon>Bacteria</taxon>
        <taxon>Bacillati</taxon>
        <taxon>Actinomycetota</taxon>
        <taxon>Actinomycetes</taxon>
        <taxon>Mycobacteriales</taxon>
        <taxon>Corynebacteriaceae</taxon>
        <taxon>Corynebacterium</taxon>
    </lineage>
</organism>
<dbReference type="PANTHER" id="PTHR34148:SF1">
    <property type="entry name" value="ADENOSYLCOBINAMIDE-GDP RIBAZOLETRANSFERASE"/>
    <property type="match status" value="1"/>
</dbReference>
<dbReference type="HAMAP" id="MF_00719">
    <property type="entry name" value="CobS"/>
    <property type="match status" value="1"/>
</dbReference>
<evidence type="ECO:0000256" key="11">
    <source>
        <dbReference type="ARBA" id="ARBA00022842"/>
    </source>
</evidence>
<dbReference type="RefSeq" id="WP_102214373.1">
    <property type="nucleotide sequence ID" value="NZ_PNHF01000030.1"/>
</dbReference>
<dbReference type="EC" id="2.7.8.26" evidence="5 19"/>
<comment type="similarity">
    <text evidence="4 19">Belongs to the CobS family.</text>
</comment>
<comment type="function">
    <text evidence="14 19">Joins adenosylcobinamide-GDP and alpha-ribazole to generate adenosylcobalamin (Ado-cobalamin). Also synthesizes adenosylcobalamin 5'-phosphate from adenosylcobinamide-GDP and alpha-ribazole 5'-phosphate.</text>
</comment>
<keyword evidence="8 19" id="KW-0169">Cobalamin biosynthesis</keyword>
<comment type="cofactor">
    <cofactor evidence="1 19">
        <name>Mg(2+)</name>
        <dbReference type="ChEBI" id="CHEBI:18420"/>
    </cofactor>
</comment>
<dbReference type="Pfam" id="PF02654">
    <property type="entry name" value="CobS"/>
    <property type="match status" value="1"/>
</dbReference>
<keyword evidence="11 19" id="KW-0460">Magnesium</keyword>
<comment type="catalytic activity">
    <reaction evidence="18 19">
        <text>alpha-ribazole 5'-phosphate + adenosylcob(III)inamide-GDP = adenosylcob(III)alamin 5'-phosphate + GMP + H(+)</text>
        <dbReference type="Rhea" id="RHEA:23560"/>
        <dbReference type="ChEBI" id="CHEBI:15378"/>
        <dbReference type="ChEBI" id="CHEBI:57918"/>
        <dbReference type="ChEBI" id="CHEBI:58115"/>
        <dbReference type="ChEBI" id="CHEBI:60487"/>
        <dbReference type="ChEBI" id="CHEBI:60493"/>
        <dbReference type="EC" id="2.7.8.26"/>
    </reaction>
</comment>
<keyword evidence="10 19" id="KW-0812">Transmembrane</keyword>
<proteinExistence type="inferred from homology"/>
<keyword evidence="13 19" id="KW-0472">Membrane</keyword>
<evidence type="ECO:0000256" key="7">
    <source>
        <dbReference type="ARBA" id="ARBA00022475"/>
    </source>
</evidence>
<keyword evidence="12 19" id="KW-1133">Transmembrane helix</keyword>
<feature type="transmembrane region" description="Helical" evidence="19">
    <location>
        <begin position="266"/>
        <end position="289"/>
    </location>
</feature>
<dbReference type="GO" id="GO:0008818">
    <property type="term" value="F:cobalamin 5'-phosphate synthase activity"/>
    <property type="evidence" value="ECO:0007669"/>
    <property type="project" value="UniProtKB-UniRule"/>
</dbReference>
<keyword evidence="9 19" id="KW-0808">Transferase</keyword>
<dbReference type="InterPro" id="IPR003805">
    <property type="entry name" value="CobS"/>
</dbReference>
<evidence type="ECO:0000256" key="17">
    <source>
        <dbReference type="ARBA" id="ARBA00048623"/>
    </source>
</evidence>
<protein>
    <recommendedName>
        <fullName evidence="6 19">Adenosylcobinamide-GDP ribazoletransferase</fullName>
        <ecNumber evidence="5 19">2.7.8.26</ecNumber>
    </recommendedName>
    <alternativeName>
        <fullName evidence="16 19">Cobalamin synthase</fullName>
    </alternativeName>
    <alternativeName>
        <fullName evidence="15 19">Cobalamin-5'-phosphate synthase</fullName>
    </alternativeName>
</protein>
<evidence type="ECO:0000256" key="5">
    <source>
        <dbReference type="ARBA" id="ARBA00013200"/>
    </source>
</evidence>
<dbReference type="UniPathway" id="UPA00148">
    <property type="reaction ID" value="UER00238"/>
</dbReference>
<evidence type="ECO:0000256" key="10">
    <source>
        <dbReference type="ARBA" id="ARBA00022692"/>
    </source>
</evidence>
<dbReference type="EMBL" id="PNHF01000030">
    <property type="protein sequence ID" value="PMC61410.1"/>
    <property type="molecule type" value="Genomic_DNA"/>
</dbReference>
<reference evidence="20 21" key="1">
    <citation type="submission" date="2017-09" db="EMBL/GenBank/DDBJ databases">
        <title>Bacterial strain isolated from the female urinary microbiota.</title>
        <authorList>
            <person name="Thomas-White K."/>
            <person name="Kumar N."/>
            <person name="Forster S."/>
            <person name="Putonti C."/>
            <person name="Lawley T."/>
            <person name="Wolfe A.J."/>
        </authorList>
    </citation>
    <scope>NUCLEOTIDE SEQUENCE [LARGE SCALE GENOMIC DNA]</scope>
    <source>
        <strain evidence="20 21">UMB0908</strain>
    </source>
</reference>
<name>A0A2N6SWG5_9CORY</name>
<evidence type="ECO:0000256" key="4">
    <source>
        <dbReference type="ARBA" id="ARBA00010561"/>
    </source>
</evidence>
<comment type="catalytic activity">
    <reaction evidence="17 19">
        <text>alpha-ribazole + adenosylcob(III)inamide-GDP = adenosylcob(III)alamin + GMP + H(+)</text>
        <dbReference type="Rhea" id="RHEA:16049"/>
        <dbReference type="ChEBI" id="CHEBI:10329"/>
        <dbReference type="ChEBI" id="CHEBI:15378"/>
        <dbReference type="ChEBI" id="CHEBI:18408"/>
        <dbReference type="ChEBI" id="CHEBI:58115"/>
        <dbReference type="ChEBI" id="CHEBI:60487"/>
        <dbReference type="EC" id="2.7.8.26"/>
    </reaction>
</comment>
<evidence type="ECO:0000256" key="9">
    <source>
        <dbReference type="ARBA" id="ARBA00022679"/>
    </source>
</evidence>
<evidence type="ECO:0000256" key="8">
    <source>
        <dbReference type="ARBA" id="ARBA00022573"/>
    </source>
</evidence>
<evidence type="ECO:0000256" key="12">
    <source>
        <dbReference type="ARBA" id="ARBA00022989"/>
    </source>
</evidence>
<accession>A0A2N6SWG5</accession>
<evidence type="ECO:0000313" key="20">
    <source>
        <dbReference type="EMBL" id="PMC61410.1"/>
    </source>
</evidence>
<comment type="pathway">
    <text evidence="3 19">Cofactor biosynthesis; adenosylcobalamin biosynthesis; adenosylcobalamin from cob(II)yrinate a,c-diamide: step 7/7.</text>
</comment>
<evidence type="ECO:0000256" key="3">
    <source>
        <dbReference type="ARBA" id="ARBA00004663"/>
    </source>
</evidence>
<feature type="transmembrane region" description="Helical" evidence="19">
    <location>
        <begin position="242"/>
        <end position="260"/>
    </location>
</feature>
<feature type="transmembrane region" description="Helical" evidence="19">
    <location>
        <begin position="54"/>
        <end position="83"/>
    </location>
</feature>
<evidence type="ECO:0000256" key="2">
    <source>
        <dbReference type="ARBA" id="ARBA00004651"/>
    </source>
</evidence>
<evidence type="ECO:0000256" key="16">
    <source>
        <dbReference type="ARBA" id="ARBA00032853"/>
    </source>
</evidence>
<evidence type="ECO:0000256" key="1">
    <source>
        <dbReference type="ARBA" id="ARBA00001946"/>
    </source>
</evidence>
<comment type="subcellular location">
    <subcellularLocation>
        <location evidence="2 19">Cell membrane</location>
        <topology evidence="2 19">Multi-pass membrane protein</topology>
    </subcellularLocation>
</comment>
<dbReference type="GO" id="GO:0005886">
    <property type="term" value="C:plasma membrane"/>
    <property type="evidence" value="ECO:0007669"/>
    <property type="project" value="UniProtKB-SubCell"/>
</dbReference>
<comment type="caution">
    <text evidence="20">The sequence shown here is derived from an EMBL/GenBank/DDBJ whole genome shotgun (WGS) entry which is preliminary data.</text>
</comment>
<dbReference type="Proteomes" id="UP000235363">
    <property type="component" value="Unassembled WGS sequence"/>
</dbReference>
<dbReference type="PANTHER" id="PTHR34148">
    <property type="entry name" value="ADENOSYLCOBINAMIDE-GDP RIBAZOLETRANSFERASE"/>
    <property type="match status" value="1"/>
</dbReference>
<feature type="transmembrane region" description="Helical" evidence="19">
    <location>
        <begin position="168"/>
        <end position="188"/>
    </location>
</feature>
<evidence type="ECO:0000313" key="21">
    <source>
        <dbReference type="Proteomes" id="UP000235363"/>
    </source>
</evidence>